<comment type="caution">
    <text evidence="2">The sequence shown here is derived from an EMBL/GenBank/DDBJ whole genome shotgun (WGS) entry which is preliminary data.</text>
</comment>
<evidence type="ECO:0000256" key="1">
    <source>
        <dbReference type="SAM" id="Phobius"/>
    </source>
</evidence>
<keyword evidence="3" id="KW-1185">Reference proteome</keyword>
<gene>
    <name evidence="2" type="ORF">C7U55_10510</name>
</gene>
<name>A0A2T3FSJ9_9FIRM</name>
<feature type="transmembrane region" description="Helical" evidence="1">
    <location>
        <begin position="30"/>
        <end position="54"/>
    </location>
</feature>
<protein>
    <submittedName>
        <fullName evidence="2">Uncharacterized protein</fullName>
    </submittedName>
</protein>
<accession>A0A2T3FSJ9</accession>
<dbReference type="EMBL" id="PYLP01000016">
    <property type="protein sequence ID" value="PST38255.1"/>
    <property type="molecule type" value="Genomic_DNA"/>
</dbReference>
<dbReference type="AlphaFoldDB" id="A0A2T3FSJ9"/>
<dbReference type="Proteomes" id="UP000241201">
    <property type="component" value="Unassembled WGS sequence"/>
</dbReference>
<keyword evidence="1" id="KW-1133">Transmembrane helix</keyword>
<evidence type="ECO:0000313" key="3">
    <source>
        <dbReference type="Proteomes" id="UP000241201"/>
    </source>
</evidence>
<feature type="transmembrane region" description="Helical" evidence="1">
    <location>
        <begin position="110"/>
        <end position="133"/>
    </location>
</feature>
<keyword evidence="1" id="KW-0472">Membrane</keyword>
<feature type="transmembrane region" description="Helical" evidence="1">
    <location>
        <begin position="84"/>
        <end position="104"/>
    </location>
</feature>
<keyword evidence="1" id="KW-0812">Transmembrane</keyword>
<reference evidence="3" key="1">
    <citation type="submission" date="2018-03" db="EMBL/GenBank/DDBJ databases">
        <title>Lachnoclostridium SNUG30370 gen.nov., sp.nov., isolated from human faeces.</title>
        <authorList>
            <person name="Seo B."/>
            <person name="Jeon K."/>
            <person name="Ko G."/>
        </authorList>
    </citation>
    <scope>NUCLEOTIDE SEQUENCE [LARGE SCALE GENOMIC DNA]</scope>
    <source>
        <strain evidence="3">SNUG30370</strain>
    </source>
</reference>
<feature type="transmembrane region" description="Helical" evidence="1">
    <location>
        <begin position="7"/>
        <end position="24"/>
    </location>
</feature>
<evidence type="ECO:0000313" key="2">
    <source>
        <dbReference type="EMBL" id="PST38255.1"/>
    </source>
</evidence>
<organism evidence="2 3">
    <name type="scientific">Faecalibacillus faecis</name>
    <dbReference type="NCBI Taxonomy" id="1982628"/>
    <lineage>
        <taxon>Bacteria</taxon>
        <taxon>Bacillati</taxon>
        <taxon>Bacillota</taxon>
        <taxon>Erysipelotrichia</taxon>
        <taxon>Erysipelotrichales</taxon>
        <taxon>Coprobacillaceae</taxon>
        <taxon>Faecalibacillus</taxon>
    </lineage>
</organism>
<sequence length="166" mass="20141">MVKTLKQSLLIFILSNSLILWLYLFNNFFVVDVLIVTSNIFSFVLNNIYICLLFKTINYYNSIKNFIVVRIGNKKFDEIVISRLFRTNLLTILLGYIVPIFLYLNKFYSYYRYITFIIIQYFLFTLYMAIIFLYTKTTNKYLKTLLFLLPFVINIAIQIFFFQFYY</sequence>
<feature type="transmembrane region" description="Helical" evidence="1">
    <location>
        <begin position="145"/>
        <end position="165"/>
    </location>
</feature>
<proteinExistence type="predicted"/>